<feature type="compositionally biased region" description="Gly residues" evidence="1">
    <location>
        <begin position="245"/>
        <end position="254"/>
    </location>
</feature>
<dbReference type="OMA" id="NEGHRAQ"/>
<dbReference type="SUPFAM" id="SSF50729">
    <property type="entry name" value="PH domain-like"/>
    <property type="match status" value="1"/>
</dbReference>
<dbReference type="Proteomes" id="UP000013521">
    <property type="component" value="Unassembled WGS sequence"/>
</dbReference>
<sequence>MATFDPTTGKVPADAIQRVLFVSSRVQAWQVPPLTSTKGYTAAGWTEDKGAKCIFTGRLRILETAIPRPSSTASSAAAAAAAAAANGSDNESNEDVRVDILLEMATTGELFAAAPYTAPAVVEQVLDSSRWFAVQVTNGQFKAVLGLGFEERSEAMDFNIALQDARKVLGLEPKASAANARAAAQAGKAAAEEKKDFSLKEGETITVNIGGRGRRSRASEGGGGTTSPTGGDKDALFSIKPPPVAGGGGGGGDGPVPFLPPPPSASSVKAERRRSRPLPPQGNLPPAEKQPSPQELGFDDGEFGEFQ</sequence>
<organism evidence="3 4">
    <name type="scientific">Botryosphaeria parva (strain UCR-NP2)</name>
    <name type="common">Grapevine canker fungus</name>
    <name type="synonym">Neofusicoccum parvum</name>
    <dbReference type="NCBI Taxonomy" id="1287680"/>
    <lineage>
        <taxon>Eukaryota</taxon>
        <taxon>Fungi</taxon>
        <taxon>Dikarya</taxon>
        <taxon>Ascomycota</taxon>
        <taxon>Pezizomycotina</taxon>
        <taxon>Dothideomycetes</taxon>
        <taxon>Dothideomycetes incertae sedis</taxon>
        <taxon>Botryosphaeriales</taxon>
        <taxon>Botryosphaeriaceae</taxon>
        <taxon>Neofusicoccum</taxon>
    </lineage>
</organism>
<reference evidence="4" key="1">
    <citation type="journal article" date="2013" name="Genome Announc.">
        <title>Draft genome sequence of Neofusicoccum parvum isolate UCR-NP2, a fungal vascular pathogen associated with grapevine cankers.</title>
        <authorList>
            <person name="Blanco-Ulate B."/>
            <person name="Rolshausen P."/>
            <person name="Cantu D."/>
        </authorList>
    </citation>
    <scope>NUCLEOTIDE SEQUENCE [LARGE SCALE GENOMIC DNA]</scope>
    <source>
        <strain evidence="4">UCR-NP2</strain>
    </source>
</reference>
<dbReference type="Gene3D" id="2.30.29.30">
    <property type="entry name" value="Pleckstrin-homology domain (PH domain)/Phosphotyrosine-binding domain (PTB)"/>
    <property type="match status" value="1"/>
</dbReference>
<dbReference type="OrthoDB" id="10265489at2759"/>
<protein>
    <submittedName>
        <fullName evidence="3">Putative adaptin ear-binding coat-associated protein 2 protein</fullName>
    </submittedName>
</protein>
<dbReference type="GO" id="GO:0006897">
    <property type="term" value="P:endocytosis"/>
    <property type="evidence" value="ECO:0007669"/>
    <property type="project" value="InterPro"/>
</dbReference>
<proteinExistence type="predicted"/>
<gene>
    <name evidence="3" type="ORF">UCRNP2_10049</name>
</gene>
<dbReference type="InterPro" id="IPR011993">
    <property type="entry name" value="PH-like_dom_sf"/>
</dbReference>
<dbReference type="STRING" id="1287680.R1E743"/>
<name>R1E743_BOTPV</name>
<evidence type="ECO:0000313" key="4">
    <source>
        <dbReference type="Proteomes" id="UP000013521"/>
    </source>
</evidence>
<evidence type="ECO:0000256" key="1">
    <source>
        <dbReference type="SAM" id="MobiDB-lite"/>
    </source>
</evidence>
<dbReference type="PANTHER" id="PTHR12847">
    <property type="entry name" value="ATP-BINDING CASSETTE ABC TRANSPORTER-RELATED"/>
    <property type="match status" value="1"/>
</dbReference>
<dbReference type="InterPro" id="IPR012466">
    <property type="entry name" value="NECAP_PHear"/>
</dbReference>
<dbReference type="PANTHER" id="PTHR12847:SF9">
    <property type="entry name" value="NECAP-LIKE PROTEIN CG9132"/>
    <property type="match status" value="1"/>
</dbReference>
<dbReference type="eggNOG" id="KOG2500">
    <property type="taxonomic scope" value="Eukaryota"/>
</dbReference>
<feature type="domain" description="NECAP PHear" evidence="2">
    <location>
        <begin position="16"/>
        <end position="210"/>
    </location>
</feature>
<accession>R1E743</accession>
<evidence type="ECO:0000313" key="3">
    <source>
        <dbReference type="EMBL" id="EOD43252.1"/>
    </source>
</evidence>
<dbReference type="Pfam" id="PF07933">
    <property type="entry name" value="DUF1681"/>
    <property type="match status" value="1"/>
</dbReference>
<dbReference type="GO" id="GO:0030125">
    <property type="term" value="C:clathrin vesicle coat"/>
    <property type="evidence" value="ECO:0007669"/>
    <property type="project" value="TreeGrafter"/>
</dbReference>
<dbReference type="KEGG" id="npa:UCRNP2_10049"/>
<dbReference type="AlphaFoldDB" id="R1E743"/>
<dbReference type="EMBL" id="KB916880">
    <property type="protein sequence ID" value="EOD43252.1"/>
    <property type="molecule type" value="Genomic_DNA"/>
</dbReference>
<feature type="region of interest" description="Disordered" evidence="1">
    <location>
        <begin position="202"/>
        <end position="307"/>
    </location>
</feature>
<evidence type="ECO:0000259" key="2">
    <source>
        <dbReference type="Pfam" id="PF07933"/>
    </source>
</evidence>
<feature type="compositionally biased region" description="Acidic residues" evidence="1">
    <location>
        <begin position="297"/>
        <end position="307"/>
    </location>
</feature>
<dbReference type="HOGENOM" id="CLU_069884_0_0_1"/>